<dbReference type="InterPro" id="IPR015157">
    <property type="entry name" value="TMA7"/>
</dbReference>
<protein>
    <recommendedName>
        <fullName evidence="4">Translation machinery associated TMA7</fullName>
    </recommendedName>
</protein>
<reference evidence="2 3" key="1">
    <citation type="submission" date="2017-03" db="EMBL/GenBank/DDBJ databases">
        <title>WGS assembly of Porphyra umbilicalis.</title>
        <authorList>
            <person name="Brawley S.H."/>
            <person name="Blouin N.A."/>
            <person name="Ficko-Blean E."/>
            <person name="Wheeler G.L."/>
            <person name="Lohr M."/>
            <person name="Goodson H.V."/>
            <person name="Jenkins J.W."/>
            <person name="Blaby-Haas C.E."/>
            <person name="Helliwell K.E."/>
            <person name="Chan C."/>
            <person name="Marriage T."/>
            <person name="Bhattacharya D."/>
            <person name="Klein A.S."/>
            <person name="Badis Y."/>
            <person name="Brodie J."/>
            <person name="Cao Y."/>
            <person name="Collen J."/>
            <person name="Dittami S.M."/>
            <person name="Gachon C.M."/>
            <person name="Green B.R."/>
            <person name="Karpowicz S."/>
            <person name="Kim J.W."/>
            <person name="Kudahl U."/>
            <person name="Lin S."/>
            <person name="Michel G."/>
            <person name="Mittag M."/>
            <person name="Olson B.J."/>
            <person name="Pangilinan J."/>
            <person name="Peng Y."/>
            <person name="Qiu H."/>
            <person name="Shu S."/>
            <person name="Singer J.T."/>
            <person name="Smith A.G."/>
            <person name="Sprecher B.N."/>
            <person name="Wagner V."/>
            <person name="Wang W."/>
            <person name="Wang Z.-Y."/>
            <person name="Yan J."/>
            <person name="Yarish C."/>
            <person name="Zoeuner-Riek S."/>
            <person name="Zhuang Y."/>
            <person name="Zou Y."/>
            <person name="Lindquist E.A."/>
            <person name="Grimwood J."/>
            <person name="Barry K."/>
            <person name="Rokhsar D.S."/>
            <person name="Schmutz J."/>
            <person name="Stiller J.W."/>
            <person name="Grossman A.R."/>
            <person name="Prochnik S.E."/>
        </authorList>
    </citation>
    <scope>NUCLEOTIDE SEQUENCE [LARGE SCALE GENOMIC DNA]</scope>
    <source>
        <strain evidence="2">4086291</strain>
    </source>
</reference>
<keyword evidence="3" id="KW-1185">Reference proteome</keyword>
<dbReference type="Pfam" id="PF09072">
    <property type="entry name" value="TMA7"/>
    <property type="match status" value="1"/>
</dbReference>
<evidence type="ECO:0000313" key="2">
    <source>
        <dbReference type="EMBL" id="OSX79680.1"/>
    </source>
</evidence>
<feature type="compositionally biased region" description="Basic and acidic residues" evidence="1">
    <location>
        <begin position="16"/>
        <end position="42"/>
    </location>
</feature>
<dbReference type="PANTHER" id="PTHR28632">
    <property type="entry name" value="TRANSLATION MACHINERY-ASSOCIATED PROTEIN 7"/>
    <property type="match status" value="1"/>
</dbReference>
<evidence type="ECO:0008006" key="4">
    <source>
        <dbReference type="Google" id="ProtNLM"/>
    </source>
</evidence>
<dbReference type="Proteomes" id="UP000218209">
    <property type="component" value="Unassembled WGS sequence"/>
</dbReference>
<evidence type="ECO:0000256" key="1">
    <source>
        <dbReference type="SAM" id="MobiDB-lite"/>
    </source>
</evidence>
<dbReference type="AlphaFoldDB" id="A0A1X6PFR5"/>
<dbReference type="EMBL" id="KV918787">
    <property type="protein sequence ID" value="OSX79680.1"/>
    <property type="molecule type" value="Genomic_DNA"/>
</dbReference>
<evidence type="ECO:0000313" key="3">
    <source>
        <dbReference type="Proteomes" id="UP000218209"/>
    </source>
</evidence>
<accession>A0A1X6PFR5</accession>
<proteinExistence type="predicted"/>
<feature type="region of interest" description="Disordered" evidence="1">
    <location>
        <begin position="1"/>
        <end position="56"/>
    </location>
</feature>
<sequence>MVGRDGGKAKPLKQKKPGEKNLSEEDVAFKQKQKEEAKKLKEAAAAAGSKGKGKKK</sequence>
<organism evidence="2 3">
    <name type="scientific">Porphyra umbilicalis</name>
    <name type="common">Purple laver</name>
    <name type="synonym">Red alga</name>
    <dbReference type="NCBI Taxonomy" id="2786"/>
    <lineage>
        <taxon>Eukaryota</taxon>
        <taxon>Rhodophyta</taxon>
        <taxon>Bangiophyceae</taxon>
        <taxon>Bangiales</taxon>
        <taxon>Bangiaceae</taxon>
        <taxon>Porphyra</taxon>
    </lineage>
</organism>
<gene>
    <name evidence="2" type="ORF">BU14_0072s0038</name>
</gene>
<name>A0A1X6PFR5_PORUM</name>